<evidence type="ECO:0000313" key="3">
    <source>
        <dbReference type="Proteomes" id="UP001203579"/>
    </source>
</evidence>
<dbReference type="InterPro" id="IPR032466">
    <property type="entry name" value="Metal_Hydrolase"/>
</dbReference>
<dbReference type="SUPFAM" id="SSF51556">
    <property type="entry name" value="Metallo-dependent hydrolases"/>
    <property type="match status" value="1"/>
</dbReference>
<comment type="caution">
    <text evidence="2">The sequence shown here is derived from an EMBL/GenBank/DDBJ whole genome shotgun (WGS) entry which is preliminary data.</text>
</comment>
<reference evidence="2 3" key="1">
    <citation type="submission" date="2022-05" db="EMBL/GenBank/DDBJ databases">
        <title>Corynebacterium sp. B5-R-101 sp. nov., isolated from human feces.</title>
        <authorList>
            <person name="Shamsuzzaman M."/>
            <person name="Dahal R.H."/>
        </authorList>
    </citation>
    <scope>NUCLEOTIDE SEQUENCE [LARGE SCALE GENOMIC DNA]</scope>
    <source>
        <strain evidence="2 3">B5-R-101</strain>
    </source>
</reference>
<dbReference type="Proteomes" id="UP001203579">
    <property type="component" value="Unassembled WGS sequence"/>
</dbReference>
<name>A0ABT0TC58_9CORY</name>
<dbReference type="EMBL" id="JAMKFF010000010">
    <property type="protein sequence ID" value="MCL8494555.1"/>
    <property type="molecule type" value="Genomic_DNA"/>
</dbReference>
<protein>
    <submittedName>
        <fullName evidence="2">Adenosine deaminase</fullName>
    </submittedName>
</protein>
<dbReference type="RefSeq" id="WP_250224621.1">
    <property type="nucleotide sequence ID" value="NZ_JAMFTR010000010.1"/>
</dbReference>
<feature type="region of interest" description="Disordered" evidence="1">
    <location>
        <begin position="269"/>
        <end position="294"/>
    </location>
</feature>
<accession>A0ABT0TC58</accession>
<dbReference type="Gene3D" id="3.20.20.140">
    <property type="entry name" value="Metal-dependent hydrolases"/>
    <property type="match status" value="2"/>
</dbReference>
<organism evidence="2 3">
    <name type="scientific">Corynebacterium intestinale</name>
    <dbReference type="NCBI Taxonomy" id="2943492"/>
    <lineage>
        <taxon>Bacteria</taxon>
        <taxon>Bacillati</taxon>
        <taxon>Actinomycetota</taxon>
        <taxon>Actinomycetes</taxon>
        <taxon>Mycobacteriales</taxon>
        <taxon>Corynebacteriaceae</taxon>
        <taxon>Corynebacterium</taxon>
    </lineage>
</organism>
<sequence length="294" mass="31525">MHDAPLISPENKDSGAEIFARLPKVTLLAPLPTVASTPDELRAATHAAVQALADDHVVYAELRLRPSAFPFGAAEALAAAQEGLDVPGIDARIIVEGAADNVDAGEAVAGAALTELSAAEKLRENFIPWERDVASYEDAVAAVHAGATRLVHATDLIDDFGADLDGVRPGKASAWVRDRRIALTFAPLEELPAEELVDHPLPLLQQLGFTCTVAGEKLSDVFLALSETFGYGLEEFFDLTIKAIENSFASEEDRQRLIEQEILPAYEELADPEFAEDASDMSDSDAEEDSESSE</sequence>
<evidence type="ECO:0000313" key="2">
    <source>
        <dbReference type="EMBL" id="MCL8494555.1"/>
    </source>
</evidence>
<keyword evidence="3" id="KW-1185">Reference proteome</keyword>
<gene>
    <name evidence="2" type="ORF">M5J06_10515</name>
</gene>
<evidence type="ECO:0000256" key="1">
    <source>
        <dbReference type="SAM" id="MobiDB-lite"/>
    </source>
</evidence>
<proteinExistence type="predicted"/>